<dbReference type="EMBL" id="JADFTS010000004">
    <property type="protein sequence ID" value="KAF9610890.1"/>
    <property type="molecule type" value="Genomic_DNA"/>
</dbReference>
<dbReference type="PANTHER" id="PTHR31286:SF180">
    <property type="entry name" value="OS10G0362600 PROTEIN"/>
    <property type="match status" value="1"/>
</dbReference>
<dbReference type="AlphaFoldDB" id="A0A835I3E4"/>
<dbReference type="Pfam" id="PF14111">
    <property type="entry name" value="DUF4283"/>
    <property type="match status" value="1"/>
</dbReference>
<accession>A0A835I3E4</accession>
<comment type="caution">
    <text evidence="2">The sequence shown here is derived from an EMBL/GenBank/DDBJ whole genome shotgun (WGS) entry which is preliminary data.</text>
</comment>
<evidence type="ECO:0000313" key="2">
    <source>
        <dbReference type="EMBL" id="KAF9610890.1"/>
    </source>
</evidence>
<keyword evidence="3" id="KW-1185">Reference proteome</keyword>
<dbReference type="PANTHER" id="PTHR31286">
    <property type="entry name" value="GLYCINE-RICH CELL WALL STRUCTURAL PROTEIN 1.8-LIKE"/>
    <property type="match status" value="1"/>
</dbReference>
<dbReference type="InterPro" id="IPR025558">
    <property type="entry name" value="DUF4283"/>
</dbReference>
<reference evidence="2 3" key="1">
    <citation type="submission" date="2020-10" db="EMBL/GenBank/DDBJ databases">
        <title>The Coptis chinensis genome and diversification of protoberbering-type alkaloids.</title>
        <authorList>
            <person name="Wang B."/>
            <person name="Shu S."/>
            <person name="Song C."/>
            <person name="Liu Y."/>
        </authorList>
    </citation>
    <scope>NUCLEOTIDE SEQUENCE [LARGE SCALE GENOMIC DNA]</scope>
    <source>
        <strain evidence="2">HL-2020</strain>
        <tissue evidence="2">Leaf</tissue>
    </source>
</reference>
<protein>
    <recommendedName>
        <fullName evidence="1">DUF4283 domain-containing protein</fullName>
    </recommendedName>
</protein>
<sequence>MMLSSSSKIAISGVNRPKGGHNSNSSFVLIEIVPVLIKVTSKGISLQEQHAFNYRATSSFLRQFTHHEVEGVTKVPLDLIMRGEIVWREYVVGFFIEHRRSYPYVKFVLKQKWKNKGPFEMIVDRELFYFKFDNEEDRQADLDEGSTFIGGRCFIIGPWTQRVEIQKKSLSSIPIWVKLHNVRCQKCYGRMKDLDFWQVRLENLLGKIVKHKKGNVLIMPEYVFRSRLTTKCLTSLTSN</sequence>
<dbReference type="InterPro" id="IPR040256">
    <property type="entry name" value="At4g02000-like"/>
</dbReference>
<evidence type="ECO:0000259" key="1">
    <source>
        <dbReference type="Pfam" id="PF14111"/>
    </source>
</evidence>
<gene>
    <name evidence="2" type="ORF">IFM89_025424</name>
</gene>
<evidence type="ECO:0000313" key="3">
    <source>
        <dbReference type="Proteomes" id="UP000631114"/>
    </source>
</evidence>
<dbReference type="Proteomes" id="UP000631114">
    <property type="component" value="Unassembled WGS sequence"/>
</dbReference>
<organism evidence="2 3">
    <name type="scientific">Coptis chinensis</name>
    <dbReference type="NCBI Taxonomy" id="261450"/>
    <lineage>
        <taxon>Eukaryota</taxon>
        <taxon>Viridiplantae</taxon>
        <taxon>Streptophyta</taxon>
        <taxon>Embryophyta</taxon>
        <taxon>Tracheophyta</taxon>
        <taxon>Spermatophyta</taxon>
        <taxon>Magnoliopsida</taxon>
        <taxon>Ranunculales</taxon>
        <taxon>Ranunculaceae</taxon>
        <taxon>Coptidoideae</taxon>
        <taxon>Coptis</taxon>
    </lineage>
</organism>
<dbReference type="OrthoDB" id="1435853at2759"/>
<feature type="domain" description="DUF4283" evidence="1">
    <location>
        <begin position="87"/>
        <end position="164"/>
    </location>
</feature>
<proteinExistence type="predicted"/>
<name>A0A835I3E4_9MAGN</name>